<keyword evidence="2" id="KW-1133">Transmembrane helix</keyword>
<dbReference type="STRING" id="35752.SAMN05421541_104319"/>
<protein>
    <submittedName>
        <fullName evidence="3">Uncharacterized protein</fullName>
    </submittedName>
</protein>
<accession>A0A1I2EBS4</accession>
<evidence type="ECO:0000313" key="3">
    <source>
        <dbReference type="EMBL" id="SFE89928.1"/>
    </source>
</evidence>
<feature type="region of interest" description="Disordered" evidence="1">
    <location>
        <begin position="64"/>
        <end position="99"/>
    </location>
</feature>
<feature type="transmembrane region" description="Helical" evidence="2">
    <location>
        <begin position="32"/>
        <end position="61"/>
    </location>
</feature>
<evidence type="ECO:0000313" key="4">
    <source>
        <dbReference type="Proteomes" id="UP000199645"/>
    </source>
</evidence>
<dbReference type="EMBL" id="FONV01000004">
    <property type="protein sequence ID" value="SFE89928.1"/>
    <property type="molecule type" value="Genomic_DNA"/>
</dbReference>
<feature type="compositionally biased region" description="Basic and acidic residues" evidence="1">
    <location>
        <begin position="295"/>
        <end position="310"/>
    </location>
</feature>
<keyword evidence="2" id="KW-0472">Membrane</keyword>
<dbReference type="RefSeq" id="WP_093613046.1">
    <property type="nucleotide sequence ID" value="NZ_BOMT01000031.1"/>
</dbReference>
<evidence type="ECO:0000256" key="2">
    <source>
        <dbReference type="SAM" id="Phobius"/>
    </source>
</evidence>
<keyword evidence="2" id="KW-0812">Transmembrane</keyword>
<reference evidence="3 4" key="1">
    <citation type="submission" date="2016-10" db="EMBL/GenBank/DDBJ databases">
        <authorList>
            <person name="de Groot N.N."/>
        </authorList>
    </citation>
    <scope>NUCLEOTIDE SEQUENCE [LARGE SCALE GENOMIC DNA]</scope>
    <source>
        <strain evidence="3 4">DSM 43019</strain>
    </source>
</reference>
<dbReference type="AlphaFoldDB" id="A0A1I2EBS4"/>
<sequence>MSQHDAPDPFDGLQDWAHQTERKVRRERRRRLAARWVPAVLVGVAAVVAIAFTVPAGWAMLRDSSPAAQPTPSRPDGVTATTTQTAAPTDPFAGTPAASYPKGQAGITLPAARAVPGFTTAQVDAALQQVRKAMIAGRLAPGMLIDHRPDDFVALLAPRQRAPVRKWFTDLLHSNVATWIDPAVRLDPREQPRVSGRVTYAAATRDGRRVLRVTTNFVWVYAFEDTAQPIAVVHDEIQWDFPAPKNLHADDRGMWIGANQSYWAMMDCAAGDQGLLAPTRRLGAPAPGETDDPDDLLRPERSLDIHENCP</sequence>
<proteinExistence type="predicted"/>
<feature type="region of interest" description="Disordered" evidence="1">
    <location>
        <begin position="279"/>
        <end position="310"/>
    </location>
</feature>
<keyword evidence="4" id="KW-1185">Reference proteome</keyword>
<evidence type="ECO:0000256" key="1">
    <source>
        <dbReference type="SAM" id="MobiDB-lite"/>
    </source>
</evidence>
<dbReference type="Proteomes" id="UP000199645">
    <property type="component" value="Unassembled WGS sequence"/>
</dbReference>
<gene>
    <name evidence="3" type="ORF">SAMN05421541_104319</name>
</gene>
<dbReference type="OrthoDB" id="4549522at2"/>
<organism evidence="3 4">
    <name type="scientific">Actinoplanes philippinensis</name>
    <dbReference type="NCBI Taxonomy" id="35752"/>
    <lineage>
        <taxon>Bacteria</taxon>
        <taxon>Bacillati</taxon>
        <taxon>Actinomycetota</taxon>
        <taxon>Actinomycetes</taxon>
        <taxon>Micromonosporales</taxon>
        <taxon>Micromonosporaceae</taxon>
        <taxon>Actinoplanes</taxon>
    </lineage>
</organism>
<feature type="compositionally biased region" description="Low complexity" evidence="1">
    <location>
        <begin position="79"/>
        <end position="89"/>
    </location>
</feature>
<name>A0A1I2EBS4_9ACTN</name>